<keyword evidence="1" id="KW-1133">Transmembrane helix</keyword>
<proteinExistence type="predicted"/>
<dbReference type="Proteomes" id="UP000007435">
    <property type="component" value="Chromosome"/>
</dbReference>
<keyword evidence="3" id="KW-1185">Reference proteome</keyword>
<dbReference type="RefSeq" id="WP_013407147.1">
    <property type="nucleotide sequence ID" value="NC_014655.1"/>
</dbReference>
<dbReference type="HOGENOM" id="CLU_1110338_0_0_10"/>
<dbReference type="KEGG" id="lby:Lbys_0308"/>
<evidence type="ECO:0000313" key="3">
    <source>
        <dbReference type="Proteomes" id="UP000007435"/>
    </source>
</evidence>
<reference key="1">
    <citation type="submission" date="2010-11" db="EMBL/GenBank/DDBJ databases">
        <title>The complete genome of Leadbetterella byssophila DSM 17132.</title>
        <authorList>
            <consortium name="US DOE Joint Genome Institute (JGI-PGF)"/>
            <person name="Lucas S."/>
            <person name="Copeland A."/>
            <person name="Lapidus A."/>
            <person name="Glavina del Rio T."/>
            <person name="Dalin E."/>
            <person name="Tice H."/>
            <person name="Bruce D."/>
            <person name="Goodwin L."/>
            <person name="Pitluck S."/>
            <person name="Kyrpides N."/>
            <person name="Mavromatis K."/>
            <person name="Ivanova N."/>
            <person name="Teshima H."/>
            <person name="Brettin T."/>
            <person name="Detter J.C."/>
            <person name="Han C."/>
            <person name="Tapia R."/>
            <person name="Land M."/>
            <person name="Hauser L."/>
            <person name="Markowitz V."/>
            <person name="Cheng J.-F."/>
            <person name="Hugenholtz P."/>
            <person name="Woyke T."/>
            <person name="Wu D."/>
            <person name="Tindall B."/>
            <person name="Pomrenke H.G."/>
            <person name="Brambilla E."/>
            <person name="Klenk H.-P."/>
            <person name="Eisen J.A."/>
        </authorList>
    </citation>
    <scope>NUCLEOTIDE SEQUENCE [LARGE SCALE GENOMIC DNA]</scope>
    <source>
        <strain>DSM 17132</strain>
    </source>
</reference>
<dbReference type="OrthoDB" id="976812at2"/>
<protein>
    <recommendedName>
        <fullName evidence="4">UbiA prenyltransferase</fullName>
    </recommendedName>
</protein>
<feature type="transmembrane region" description="Helical" evidence="1">
    <location>
        <begin position="154"/>
        <end position="173"/>
    </location>
</feature>
<evidence type="ECO:0000313" key="2">
    <source>
        <dbReference type="EMBL" id="ADQ16092.1"/>
    </source>
</evidence>
<feature type="transmembrane region" description="Helical" evidence="1">
    <location>
        <begin position="32"/>
        <end position="52"/>
    </location>
</feature>
<reference evidence="2 3" key="2">
    <citation type="journal article" date="2011" name="Stand. Genomic Sci.">
        <title>Complete genome sequence of Leadbetterella byssophila type strain (4M15).</title>
        <authorList>
            <person name="Abt B."/>
            <person name="Teshima H."/>
            <person name="Lucas S."/>
            <person name="Lapidus A."/>
            <person name="Del Rio T.G."/>
            <person name="Nolan M."/>
            <person name="Tice H."/>
            <person name="Cheng J.F."/>
            <person name="Pitluck S."/>
            <person name="Liolios K."/>
            <person name="Pagani I."/>
            <person name="Ivanova N."/>
            <person name="Mavromatis K."/>
            <person name="Pati A."/>
            <person name="Tapia R."/>
            <person name="Han C."/>
            <person name="Goodwin L."/>
            <person name="Chen A."/>
            <person name="Palaniappan K."/>
            <person name="Land M."/>
            <person name="Hauser L."/>
            <person name="Chang Y.J."/>
            <person name="Jeffries C.D."/>
            <person name="Rohde M."/>
            <person name="Goker M."/>
            <person name="Tindall B.J."/>
            <person name="Detter J.C."/>
            <person name="Woyke T."/>
            <person name="Bristow J."/>
            <person name="Eisen J.A."/>
            <person name="Markowitz V."/>
            <person name="Hugenholtz P."/>
            <person name="Klenk H.P."/>
            <person name="Kyrpides N.C."/>
        </authorList>
    </citation>
    <scope>NUCLEOTIDE SEQUENCE [LARGE SCALE GENOMIC DNA]</scope>
    <source>
        <strain evidence="3">DSM 17132 / JCM 16389 / KACC 11308 / NBRC 106382 / 4M15</strain>
    </source>
</reference>
<dbReference type="STRING" id="649349.Lbys_0308"/>
<feature type="transmembrane region" description="Helical" evidence="1">
    <location>
        <begin position="209"/>
        <end position="225"/>
    </location>
</feature>
<feature type="transmembrane region" description="Helical" evidence="1">
    <location>
        <begin position="99"/>
        <end position="118"/>
    </location>
</feature>
<accession>E4RUU1</accession>
<feature type="transmembrane region" description="Helical" evidence="1">
    <location>
        <begin position="130"/>
        <end position="148"/>
    </location>
</feature>
<feature type="transmembrane region" description="Helical" evidence="1">
    <location>
        <begin position="185"/>
        <end position="203"/>
    </location>
</feature>
<sequence>MKTLKLIYLSSLHVALATGVCAAAFFKLNHGVIDPISLLQIMLGCWMVYILDRILDVKREHPDTDRHQFHQEFQYNLQILAVALAAINGFLLFFQSKEVLILGACLGLTTLFYLFYLVPNFPKLKDYAMPLIYVGAVVGVPFVEAPSIQLSSWVLGFLFFMLVYQNLATFAYFEERSASRRKRVTFLGSVSLFLFIFLFAGGFEYQNKLAFILAIISITNSFVIAKADYFEKSYRWILDGLLFLPLILLF</sequence>
<dbReference type="EMBL" id="CP002305">
    <property type="protein sequence ID" value="ADQ16092.1"/>
    <property type="molecule type" value="Genomic_DNA"/>
</dbReference>
<organism evidence="2 3">
    <name type="scientific">Leadbetterella byssophila (strain DSM 17132 / JCM 16389 / KACC 11308 / NBRC 106382 / 4M15)</name>
    <dbReference type="NCBI Taxonomy" id="649349"/>
    <lineage>
        <taxon>Bacteria</taxon>
        <taxon>Pseudomonadati</taxon>
        <taxon>Bacteroidota</taxon>
        <taxon>Cytophagia</taxon>
        <taxon>Cytophagales</taxon>
        <taxon>Leadbetterellaceae</taxon>
        <taxon>Leadbetterella</taxon>
    </lineage>
</organism>
<gene>
    <name evidence="2" type="ordered locus">Lbys_0308</name>
</gene>
<name>E4RUU1_LEAB4</name>
<keyword evidence="1" id="KW-0812">Transmembrane</keyword>
<evidence type="ECO:0000256" key="1">
    <source>
        <dbReference type="SAM" id="Phobius"/>
    </source>
</evidence>
<dbReference type="AlphaFoldDB" id="E4RUU1"/>
<evidence type="ECO:0008006" key="4">
    <source>
        <dbReference type="Google" id="ProtNLM"/>
    </source>
</evidence>
<keyword evidence="1" id="KW-0472">Membrane</keyword>
<feature type="transmembrane region" description="Helical" evidence="1">
    <location>
        <begin position="73"/>
        <end position="93"/>
    </location>
</feature>